<evidence type="ECO:0000259" key="12">
    <source>
        <dbReference type="Pfam" id="PF25994"/>
    </source>
</evidence>
<evidence type="ECO:0000256" key="7">
    <source>
        <dbReference type="ARBA" id="ARBA00022989"/>
    </source>
</evidence>
<comment type="similarity">
    <text evidence="2 9">Belongs to the membrane fusion protein (MFP) (TC 8.A.1) family.</text>
</comment>
<evidence type="ECO:0000256" key="10">
    <source>
        <dbReference type="SAM" id="Coils"/>
    </source>
</evidence>
<keyword evidence="7" id="KW-1133">Transmembrane helix</keyword>
<evidence type="ECO:0000256" key="1">
    <source>
        <dbReference type="ARBA" id="ARBA00004377"/>
    </source>
</evidence>
<dbReference type="PRINTS" id="PR01490">
    <property type="entry name" value="RTXTOXIND"/>
</dbReference>
<dbReference type="Gene3D" id="2.40.50.100">
    <property type="match status" value="1"/>
</dbReference>
<dbReference type="PANTHER" id="PTHR30386">
    <property type="entry name" value="MEMBRANE FUSION SUBUNIT OF EMRAB-TOLC MULTIDRUG EFFLUX PUMP"/>
    <property type="match status" value="1"/>
</dbReference>
<name>A0AB74UEI9_9GAMM</name>
<dbReference type="InterPro" id="IPR058982">
    <property type="entry name" value="Beta-barrel_AprE"/>
</dbReference>
<dbReference type="Pfam" id="PF26002">
    <property type="entry name" value="Beta-barrel_AprE"/>
    <property type="match status" value="1"/>
</dbReference>
<keyword evidence="6" id="KW-0812">Transmembrane</keyword>
<dbReference type="GO" id="GO:0015031">
    <property type="term" value="P:protein transport"/>
    <property type="evidence" value="ECO:0007669"/>
    <property type="project" value="InterPro"/>
</dbReference>
<sequence>MSSATTPLSLGPGPGHGPRHGPGTSSGGAPTHDRTTCRAGLALLAIALGGFVLWATSADLAVAVVAPGTVTVEGATKKIQHFEGGIVKRILVSDGDHVKAGQTLIVLDDTQPLSKLAIAQSEYRIALASEIRLNAEQADRDTLEFPAGLLDDPSPRVRAVVDVQRRLFEVRRKSQADALAALDEKARQMNQQIAGLESLQRINRSRIASLSGEAGDYRTLFSEGLGDNQHLRELERQVLQYRGENAQHAAEVAQLRSQISENGLQQEIQRQEYHQKVGEELKTVQAQVTDAQERITALGDQVTRTTIAAPVSGTVVGSQIHTQGAVIRSGDTLMEIVPADEAFVVEARIPDRDIDNVHAGQPAEIRFSAFNQRLTQVVPGEVAHVSADTFEDEATRAHYYKARIRVTSAGQAQINASMQLLAGMPAEVMLQTGERTFASYLLKPFDDMLARALREE</sequence>
<evidence type="ECO:0000256" key="3">
    <source>
        <dbReference type="ARBA" id="ARBA00022448"/>
    </source>
</evidence>
<dbReference type="SUPFAM" id="SSF111369">
    <property type="entry name" value="HlyD-like secretion proteins"/>
    <property type="match status" value="1"/>
</dbReference>
<evidence type="ECO:0000313" key="14">
    <source>
        <dbReference type="EMBL" id="XCJ81133.1"/>
    </source>
</evidence>
<evidence type="ECO:0000256" key="9">
    <source>
        <dbReference type="RuleBase" id="RU365093"/>
    </source>
</evidence>
<dbReference type="RefSeq" id="WP_353981911.1">
    <property type="nucleotide sequence ID" value="NZ_CP159578.1"/>
</dbReference>
<proteinExistence type="inferred from homology"/>
<keyword evidence="5 9" id="KW-0997">Cell inner membrane</keyword>
<reference evidence="14" key="1">
    <citation type="submission" date="2024-06" db="EMBL/GenBank/DDBJ databases">
        <title>Complete genome of Salinicola endophyticus HNIBRBA4755.</title>
        <authorList>
            <person name="Shin S.Y."/>
            <person name="Kang H."/>
            <person name="Song J."/>
        </authorList>
    </citation>
    <scope>NUCLEOTIDE SEQUENCE</scope>
    <source>
        <strain evidence="14">HNIBRBA4755</strain>
    </source>
</reference>
<dbReference type="InterPro" id="IPR050739">
    <property type="entry name" value="MFP"/>
</dbReference>
<keyword evidence="8" id="KW-0472">Membrane</keyword>
<feature type="coiled-coil region" evidence="10">
    <location>
        <begin position="231"/>
        <end position="301"/>
    </location>
</feature>
<dbReference type="Pfam" id="PF25994">
    <property type="entry name" value="HH_AprE"/>
    <property type="match status" value="1"/>
</dbReference>
<organism evidence="14">
    <name type="scientific">Salinicola endophyticus</name>
    <dbReference type="NCBI Taxonomy" id="1949083"/>
    <lineage>
        <taxon>Bacteria</taxon>
        <taxon>Pseudomonadati</taxon>
        <taxon>Pseudomonadota</taxon>
        <taxon>Gammaproteobacteria</taxon>
        <taxon>Oceanospirillales</taxon>
        <taxon>Halomonadaceae</taxon>
        <taxon>Salinicola</taxon>
    </lineage>
</organism>
<keyword evidence="10" id="KW-0175">Coiled coil</keyword>
<evidence type="ECO:0000256" key="8">
    <source>
        <dbReference type="ARBA" id="ARBA00023136"/>
    </source>
</evidence>
<keyword evidence="4 9" id="KW-1003">Cell membrane</keyword>
<evidence type="ECO:0000256" key="6">
    <source>
        <dbReference type="ARBA" id="ARBA00022692"/>
    </source>
</evidence>
<comment type="subcellular location">
    <subcellularLocation>
        <location evidence="1 9">Cell inner membrane</location>
        <topology evidence="1 9">Single-pass membrane protein</topology>
    </subcellularLocation>
</comment>
<dbReference type="Gene3D" id="2.40.30.170">
    <property type="match status" value="1"/>
</dbReference>
<evidence type="ECO:0000259" key="13">
    <source>
        <dbReference type="Pfam" id="PF26002"/>
    </source>
</evidence>
<feature type="region of interest" description="Disordered" evidence="11">
    <location>
        <begin position="1"/>
        <end position="32"/>
    </location>
</feature>
<evidence type="ECO:0000256" key="2">
    <source>
        <dbReference type="ARBA" id="ARBA00009477"/>
    </source>
</evidence>
<dbReference type="InterPro" id="IPR010129">
    <property type="entry name" value="T1SS_HlyD"/>
</dbReference>
<dbReference type="NCBIfam" id="TIGR01843">
    <property type="entry name" value="type_I_hlyD"/>
    <property type="match status" value="1"/>
</dbReference>
<feature type="domain" description="AprE-like beta-barrel" evidence="13">
    <location>
        <begin position="344"/>
        <end position="433"/>
    </location>
</feature>
<keyword evidence="3 9" id="KW-0813">Transport</keyword>
<dbReference type="InterPro" id="IPR058781">
    <property type="entry name" value="HH_AprE-like"/>
</dbReference>
<dbReference type="GO" id="GO:0005886">
    <property type="term" value="C:plasma membrane"/>
    <property type="evidence" value="ECO:0007669"/>
    <property type="project" value="UniProtKB-SubCell"/>
</dbReference>
<evidence type="ECO:0000256" key="5">
    <source>
        <dbReference type="ARBA" id="ARBA00022519"/>
    </source>
</evidence>
<feature type="compositionally biased region" description="Low complexity" evidence="11">
    <location>
        <begin position="1"/>
        <end position="11"/>
    </location>
</feature>
<gene>
    <name evidence="14" type="ORF">ABV408_08125</name>
</gene>
<accession>A0AB74UEI9</accession>
<feature type="domain" description="AprE-like long alpha-helical hairpin" evidence="12">
    <location>
        <begin position="114"/>
        <end position="301"/>
    </location>
</feature>
<evidence type="ECO:0000256" key="4">
    <source>
        <dbReference type="ARBA" id="ARBA00022475"/>
    </source>
</evidence>
<dbReference type="PANTHER" id="PTHR30386:SF17">
    <property type="entry name" value="ALKALINE PROTEASE SECRETION PROTEIN APRE"/>
    <property type="match status" value="1"/>
</dbReference>
<dbReference type="EMBL" id="CP159578">
    <property type="protein sequence ID" value="XCJ81133.1"/>
    <property type="molecule type" value="Genomic_DNA"/>
</dbReference>
<dbReference type="AlphaFoldDB" id="A0AB74UEI9"/>
<protein>
    <recommendedName>
        <fullName evidence="9">Membrane fusion protein (MFP) family protein</fullName>
    </recommendedName>
</protein>
<feature type="coiled-coil region" evidence="10">
    <location>
        <begin position="172"/>
        <end position="199"/>
    </location>
</feature>
<evidence type="ECO:0000256" key="11">
    <source>
        <dbReference type="SAM" id="MobiDB-lite"/>
    </source>
</evidence>